<dbReference type="InterPro" id="IPR036388">
    <property type="entry name" value="WH-like_DNA-bd_sf"/>
</dbReference>
<feature type="region of interest" description="Disordered" evidence="6">
    <location>
        <begin position="1"/>
        <end position="69"/>
    </location>
</feature>
<accession>A0AA40SNQ2</accession>
<dbReference type="HAMAP" id="MF_01114">
    <property type="entry name" value="RecX"/>
    <property type="match status" value="1"/>
</dbReference>
<proteinExistence type="inferred from homology"/>
<feature type="compositionally biased region" description="Basic and acidic residues" evidence="6">
    <location>
        <begin position="43"/>
        <end position="52"/>
    </location>
</feature>
<dbReference type="Proteomes" id="UP000549113">
    <property type="component" value="Unassembled WGS sequence"/>
</dbReference>
<comment type="function">
    <text evidence="5">Modulates RecA activity.</text>
</comment>
<evidence type="ECO:0000256" key="2">
    <source>
        <dbReference type="ARBA" id="ARBA00009695"/>
    </source>
</evidence>
<keyword evidence="9" id="KW-1185">Reference proteome</keyword>
<dbReference type="InterPro" id="IPR003783">
    <property type="entry name" value="Regulatory_RecX"/>
</dbReference>
<keyword evidence="4 5" id="KW-0963">Cytoplasm</keyword>
<comment type="similarity">
    <text evidence="2 5">Belongs to the RecX family.</text>
</comment>
<dbReference type="EMBL" id="JACIFH010000001">
    <property type="protein sequence ID" value="MBB4139524.1"/>
    <property type="molecule type" value="Genomic_DNA"/>
</dbReference>
<evidence type="ECO:0000256" key="4">
    <source>
        <dbReference type="ARBA" id="ARBA00022490"/>
    </source>
</evidence>
<evidence type="ECO:0000313" key="9">
    <source>
        <dbReference type="Proteomes" id="UP000549113"/>
    </source>
</evidence>
<evidence type="ECO:0000259" key="7">
    <source>
        <dbReference type="Pfam" id="PF02631"/>
    </source>
</evidence>
<evidence type="ECO:0000256" key="3">
    <source>
        <dbReference type="ARBA" id="ARBA00018111"/>
    </source>
</evidence>
<comment type="subcellular location">
    <subcellularLocation>
        <location evidence="1 5">Cytoplasm</location>
    </subcellularLocation>
</comment>
<dbReference type="AlphaFoldDB" id="A0AA40SNQ2"/>
<dbReference type="Pfam" id="PF02631">
    <property type="entry name" value="RecX_HTH2"/>
    <property type="match status" value="1"/>
</dbReference>
<evidence type="ECO:0000256" key="5">
    <source>
        <dbReference type="HAMAP-Rule" id="MF_01114"/>
    </source>
</evidence>
<feature type="domain" description="RecX second three-helical" evidence="7">
    <location>
        <begin position="139"/>
        <end position="180"/>
    </location>
</feature>
<dbReference type="Gene3D" id="1.10.10.10">
    <property type="entry name" value="Winged helix-like DNA-binding domain superfamily/Winged helix DNA-binding domain"/>
    <property type="match status" value="1"/>
</dbReference>
<sequence length="252" mass="26928">MSDDGGESLPVSEPENGLAPVIPLFGDRGAARSPSVAGAPVGGRDDDRRTGASDDDAEAGVPADGRWHTSWLADDEPPAVDVDEDERERMDAAEAALLRKLRGRSLSIREARTALGSHDLDASSVDTVLNRFVHNGYLDDAKLADQLIHTAVERKGQGRRVIAQALAQRGIGRDVIDTALAELPDDDADRALEFARQKARAMTDLDRDVALRRLAGQLARRGYGAQALDAARRALDEACTGRGGGRSGVRFT</sequence>
<evidence type="ECO:0000256" key="1">
    <source>
        <dbReference type="ARBA" id="ARBA00004496"/>
    </source>
</evidence>
<protein>
    <recommendedName>
        <fullName evidence="3 5">Regulatory protein RecX</fullName>
    </recommendedName>
</protein>
<organism evidence="8 9">
    <name type="scientific">Microbacterium invictum</name>
    <dbReference type="NCBI Taxonomy" id="515415"/>
    <lineage>
        <taxon>Bacteria</taxon>
        <taxon>Bacillati</taxon>
        <taxon>Actinomycetota</taxon>
        <taxon>Actinomycetes</taxon>
        <taxon>Micrococcales</taxon>
        <taxon>Microbacteriaceae</taxon>
        <taxon>Microbacterium</taxon>
    </lineage>
</organism>
<dbReference type="GO" id="GO:0006282">
    <property type="term" value="P:regulation of DNA repair"/>
    <property type="evidence" value="ECO:0007669"/>
    <property type="project" value="UniProtKB-UniRule"/>
</dbReference>
<evidence type="ECO:0000256" key="6">
    <source>
        <dbReference type="SAM" id="MobiDB-lite"/>
    </source>
</evidence>
<evidence type="ECO:0000313" key="8">
    <source>
        <dbReference type="EMBL" id="MBB4139524.1"/>
    </source>
</evidence>
<name>A0AA40SNQ2_9MICO</name>
<comment type="caution">
    <text evidence="8">The sequence shown here is derived from an EMBL/GenBank/DDBJ whole genome shotgun (WGS) entry which is preliminary data.</text>
</comment>
<dbReference type="RefSeq" id="WP_183499177.1">
    <property type="nucleotide sequence ID" value="NZ_BAABCO010000001.1"/>
</dbReference>
<gene>
    <name evidence="5" type="primary">recX</name>
    <name evidence="8" type="ORF">BKA10_001318</name>
</gene>
<reference evidence="8 9" key="1">
    <citation type="submission" date="2020-08" db="EMBL/GenBank/DDBJ databases">
        <title>Sequencing the genomes of 1000 actinobacteria strains.</title>
        <authorList>
            <person name="Klenk H.-P."/>
        </authorList>
    </citation>
    <scope>NUCLEOTIDE SEQUENCE [LARGE SCALE GENOMIC DNA]</scope>
    <source>
        <strain evidence="8 9">DSM 19600</strain>
    </source>
</reference>
<dbReference type="GO" id="GO:0005737">
    <property type="term" value="C:cytoplasm"/>
    <property type="evidence" value="ECO:0007669"/>
    <property type="project" value="UniProtKB-SubCell"/>
</dbReference>
<dbReference type="InterPro" id="IPR053924">
    <property type="entry name" value="RecX_HTH_2nd"/>
</dbReference>
<dbReference type="PANTHER" id="PTHR33602:SF1">
    <property type="entry name" value="REGULATORY PROTEIN RECX FAMILY PROTEIN"/>
    <property type="match status" value="1"/>
</dbReference>
<dbReference type="PANTHER" id="PTHR33602">
    <property type="entry name" value="REGULATORY PROTEIN RECX FAMILY PROTEIN"/>
    <property type="match status" value="1"/>
</dbReference>